<keyword evidence="2" id="KW-1185">Reference proteome</keyword>
<evidence type="ECO:0000313" key="2">
    <source>
        <dbReference type="Proteomes" id="UP001058860"/>
    </source>
</evidence>
<reference evidence="2" key="1">
    <citation type="submission" date="2021-11" db="EMBL/GenBank/DDBJ databases">
        <title>Cultivation dependent microbiological survey of springs from the worlds oldest radium mine currently devoted to the extraction of radon-saturated water.</title>
        <authorList>
            <person name="Kapinusova G."/>
            <person name="Smrhova T."/>
            <person name="Strejcek M."/>
            <person name="Suman J."/>
            <person name="Jani K."/>
            <person name="Pajer P."/>
            <person name="Uhlik O."/>
        </authorList>
    </citation>
    <scope>NUCLEOTIDE SEQUENCE [LARGE SCALE GENOMIC DNA]</scope>
    <source>
        <strain evidence="2">J379</strain>
    </source>
</reference>
<proteinExistence type="predicted"/>
<protein>
    <submittedName>
        <fullName evidence="1">Uncharacterized protein</fullName>
    </submittedName>
</protein>
<evidence type="ECO:0000313" key="1">
    <source>
        <dbReference type="EMBL" id="UUY01866.1"/>
    </source>
</evidence>
<dbReference type="Proteomes" id="UP001058860">
    <property type="component" value="Chromosome"/>
</dbReference>
<gene>
    <name evidence="1" type="ORF">LRS13_14155</name>
</gene>
<organism evidence="1 2">
    <name type="scientific">Svornostia abyssi</name>
    <dbReference type="NCBI Taxonomy" id="2898438"/>
    <lineage>
        <taxon>Bacteria</taxon>
        <taxon>Bacillati</taxon>
        <taxon>Actinomycetota</taxon>
        <taxon>Thermoleophilia</taxon>
        <taxon>Solirubrobacterales</taxon>
        <taxon>Baekduiaceae</taxon>
        <taxon>Svornostia</taxon>
    </lineage>
</organism>
<name>A0ABY5PBA6_9ACTN</name>
<accession>A0ABY5PBA6</accession>
<dbReference type="EMBL" id="CP088295">
    <property type="protein sequence ID" value="UUY01866.1"/>
    <property type="molecule type" value="Genomic_DNA"/>
</dbReference>
<sequence>MRNALVRMRSMTAPDMIDAVVAANIAKAPQKTPLRLSSRFGPMFALHGNAPLASSSMRGTPVGIEL</sequence>